<reference evidence="1" key="2">
    <citation type="submission" date="2024-02" db="EMBL/GenBank/DDBJ databases">
        <authorList>
            <consortium name="Clinical and Environmental Microbiology Branch: Whole genome sequencing antimicrobial resistance pathogens in the healthcare setting"/>
        </authorList>
    </citation>
    <scope>NUCLEOTIDE SEQUENCE</scope>
    <source>
        <strain evidence="1">2020GO-00142</strain>
    </source>
</reference>
<dbReference type="EMBL" id="JAGSRH010000009">
    <property type="protein sequence ID" value="MER5076823.1"/>
    <property type="molecule type" value="Genomic_DNA"/>
</dbReference>
<dbReference type="AlphaFoldDB" id="A0AAI9MWA7"/>
<reference evidence="2 3" key="1">
    <citation type="submission" date="2021-04" db="EMBL/GenBank/DDBJ databases">
        <title>Determining the burden of carbapenem-resistant Enterobacterales from a tertiary public heath setting in Bangladesh: a clinical, epidemiological, and molecular study.</title>
        <authorList>
            <person name="Farzana R."/>
            <person name="Walsh T.R."/>
        </authorList>
    </citation>
    <scope>NUCLEOTIDE SEQUENCE [LARGE SCALE GENOMIC DNA]</scope>
    <source>
        <strain evidence="2">Dmpro_s316</strain>
        <strain evidence="3">dmpro_s316</strain>
    </source>
</reference>
<proteinExistence type="predicted"/>
<evidence type="ECO:0000313" key="1">
    <source>
        <dbReference type="EMBL" id="EMP9432361.1"/>
    </source>
</evidence>
<dbReference type="NCBIfam" id="NF033650">
    <property type="entry name" value="ANR_neg_reg"/>
    <property type="match status" value="1"/>
</dbReference>
<name>A0AAI9MWA7_PROST</name>
<comment type="caution">
    <text evidence="1">The sequence shown here is derived from an EMBL/GenBank/DDBJ whole genome shotgun (WGS) entry which is preliminary data.</text>
</comment>
<dbReference type="EMBL" id="AAZDVE040000007">
    <property type="protein sequence ID" value="EMP9432361.1"/>
    <property type="molecule type" value="Genomic_DNA"/>
</dbReference>
<dbReference type="RefSeq" id="WP_154622134.1">
    <property type="nucleotide sequence ID" value="NZ_CP095443.1"/>
</dbReference>
<gene>
    <name evidence="1" type="ORF">JRA39_001383</name>
    <name evidence="2" type="ORF">KDV35_08125</name>
</gene>
<dbReference type="Proteomes" id="UP001495779">
    <property type="component" value="Unassembled WGS sequence"/>
</dbReference>
<organism evidence="1">
    <name type="scientific">Providencia stuartii</name>
    <dbReference type="NCBI Taxonomy" id="588"/>
    <lineage>
        <taxon>Bacteria</taxon>
        <taxon>Pseudomonadati</taxon>
        <taxon>Pseudomonadota</taxon>
        <taxon>Gammaproteobacteria</taxon>
        <taxon>Enterobacterales</taxon>
        <taxon>Morganellaceae</taxon>
        <taxon>Providencia</taxon>
    </lineage>
</organism>
<evidence type="ECO:0000313" key="2">
    <source>
        <dbReference type="EMBL" id="MER5076823.1"/>
    </source>
</evidence>
<protein>
    <submittedName>
        <fullName evidence="1">ANR family transcriptional regulator</fullName>
    </submittedName>
</protein>
<dbReference type="InterPro" id="IPR047666">
    <property type="entry name" value="ANR_neg_reg"/>
</dbReference>
<sequence>MTFINNDSPLYFRAARDAIRLEQAKKYFEASKAWSQAHRLSRSRDNQIWSERRSDFCFMQIKREQYKLASHK</sequence>
<evidence type="ECO:0000313" key="3">
    <source>
        <dbReference type="Proteomes" id="UP001495779"/>
    </source>
</evidence>
<accession>A0AAI9MWA7</accession>